<proteinExistence type="predicted"/>
<reference evidence="3 5" key="1">
    <citation type="journal article" date="2018" name="Elife">
        <title>Discovery and characterization of a prevalent human gut bacterial enzyme sufficient for the inactivation of a family of plant toxins.</title>
        <authorList>
            <person name="Koppel N."/>
            <person name="Bisanz J.E."/>
            <person name="Pandelia M.E."/>
            <person name="Turnbaugh P.J."/>
            <person name="Balskus E.P."/>
        </authorList>
    </citation>
    <scope>NUCLEOTIDE SEQUENCE [LARGE SCALE GENOMIC DNA]</scope>
    <source>
        <strain evidence="3 5">DSM 16107</strain>
    </source>
</reference>
<evidence type="ECO:0000313" key="3">
    <source>
        <dbReference type="EMBL" id="RDB69444.1"/>
    </source>
</evidence>
<reference evidence="6" key="2">
    <citation type="submission" date="2018-05" db="EMBL/GenBank/DDBJ databases">
        <title>Genome Sequencing of selected type strains of the family Eggerthellaceae.</title>
        <authorList>
            <person name="Danylec N."/>
            <person name="Stoll D.A."/>
            <person name="Doetsch A."/>
            <person name="Huch M."/>
        </authorList>
    </citation>
    <scope>NUCLEOTIDE SEQUENCE [LARGE SCALE GENOMIC DNA]</scope>
    <source>
        <strain evidence="6">DSM 16107</strain>
    </source>
</reference>
<protein>
    <recommendedName>
        <fullName evidence="7">Scaffolding protein</fullName>
    </recommendedName>
</protein>
<feature type="compositionally biased region" description="Basic and acidic residues" evidence="2">
    <location>
        <begin position="145"/>
        <end position="167"/>
    </location>
</feature>
<evidence type="ECO:0000313" key="5">
    <source>
        <dbReference type="Proteomes" id="UP000253817"/>
    </source>
</evidence>
<dbReference type="RefSeq" id="WP_114545934.1">
    <property type="nucleotide sequence ID" value="NZ_PPTT01000009.1"/>
</dbReference>
<dbReference type="Proteomes" id="UP000270112">
    <property type="component" value="Unassembled WGS sequence"/>
</dbReference>
<dbReference type="OrthoDB" id="3177997at2"/>
<evidence type="ECO:0000313" key="4">
    <source>
        <dbReference type="EMBL" id="RNM41923.1"/>
    </source>
</evidence>
<name>A0A3N0IY64_9ACTN</name>
<feature type="region of interest" description="Disordered" evidence="2">
    <location>
        <begin position="1"/>
        <end position="41"/>
    </location>
</feature>
<keyword evidence="1" id="KW-0175">Coiled coil</keyword>
<feature type="compositionally biased region" description="Low complexity" evidence="2">
    <location>
        <begin position="8"/>
        <end position="18"/>
    </location>
</feature>
<reference evidence="4" key="3">
    <citation type="journal article" date="2019" name="Microbiol. Resour. Announc.">
        <title>Draft Genome Sequences of Type Strains of Gordonibacter faecihominis, Paraeggerthella hongkongensis, Parvibacter caecicola,Slackia equolifaciens, Slackia faecicanis, and Slackia isoflavoniconvertens.</title>
        <authorList>
            <person name="Danylec N."/>
            <person name="Stoll D.A."/>
            <person name="Dotsch A."/>
            <person name="Huch M."/>
        </authorList>
    </citation>
    <scope>NUCLEOTIDE SEQUENCE</scope>
    <source>
        <strain evidence="4">DSM 16107</strain>
    </source>
</reference>
<organism evidence="4 6">
    <name type="scientific">Eggerthella sinensis</name>
    <dbReference type="NCBI Taxonomy" id="242230"/>
    <lineage>
        <taxon>Bacteria</taxon>
        <taxon>Bacillati</taxon>
        <taxon>Actinomycetota</taxon>
        <taxon>Coriobacteriia</taxon>
        <taxon>Eggerthellales</taxon>
        <taxon>Eggerthellaceae</taxon>
        <taxon>Eggerthella</taxon>
    </lineage>
</organism>
<evidence type="ECO:0000313" key="6">
    <source>
        <dbReference type="Proteomes" id="UP000270112"/>
    </source>
</evidence>
<sequence>MDGEVDGAQEAAQGAQEQGGEGREQEAPPQVGEEGGGYEAQIAERDGRIAELEAQIAEAAKTAEAAEALRGEIDDLKRQSADERIDFSLELAGCRNVKAARAVLADYDGDVEKMREAEPWLFAKHAAVEGPVGKTGLPNAGAASDEGKTMKRWRDIAGLSDDDKANE</sequence>
<keyword evidence="5" id="KW-1185">Reference proteome</keyword>
<dbReference type="Proteomes" id="UP000253817">
    <property type="component" value="Unassembled WGS sequence"/>
</dbReference>
<evidence type="ECO:0008006" key="7">
    <source>
        <dbReference type="Google" id="ProtNLM"/>
    </source>
</evidence>
<feature type="region of interest" description="Disordered" evidence="2">
    <location>
        <begin position="132"/>
        <end position="167"/>
    </location>
</feature>
<evidence type="ECO:0000256" key="1">
    <source>
        <dbReference type="SAM" id="Coils"/>
    </source>
</evidence>
<dbReference type="EMBL" id="PPTT01000009">
    <property type="protein sequence ID" value="RDB69444.1"/>
    <property type="molecule type" value="Genomic_DNA"/>
</dbReference>
<gene>
    <name evidence="3" type="ORF">C1876_06650</name>
    <name evidence="4" type="ORF">DMP09_07350</name>
</gene>
<dbReference type="AlphaFoldDB" id="A0A3N0IY64"/>
<dbReference type="EMBL" id="QICC01000023">
    <property type="protein sequence ID" value="RNM41923.1"/>
    <property type="molecule type" value="Genomic_DNA"/>
</dbReference>
<evidence type="ECO:0000256" key="2">
    <source>
        <dbReference type="SAM" id="MobiDB-lite"/>
    </source>
</evidence>
<feature type="coiled-coil region" evidence="1">
    <location>
        <begin position="42"/>
        <end position="86"/>
    </location>
</feature>
<accession>A0A3N0IY64</accession>
<comment type="caution">
    <text evidence="4">The sequence shown here is derived from an EMBL/GenBank/DDBJ whole genome shotgun (WGS) entry which is preliminary data.</text>
</comment>